<evidence type="ECO:0000313" key="16">
    <source>
        <dbReference type="EnsemblPlants" id="Kaladp0005s0050.1.v1.1"/>
    </source>
</evidence>
<comment type="subunit">
    <text evidence="3">Component of the RNA polymerase III (Pol III) complex consisting of 17 subunits.</text>
</comment>
<evidence type="ECO:0000256" key="2">
    <source>
        <dbReference type="ARBA" id="ARBA00006460"/>
    </source>
</evidence>
<evidence type="ECO:0000256" key="9">
    <source>
        <dbReference type="ARBA" id="ARBA00022842"/>
    </source>
</evidence>
<comment type="similarity">
    <text evidence="2 13">Belongs to the RNA polymerase beta' chain family.</text>
</comment>
<dbReference type="Pfam" id="PF00623">
    <property type="entry name" value="RNA_pol_Rpb1_2"/>
    <property type="match status" value="1"/>
</dbReference>
<keyword evidence="10 13" id="KW-0804">Transcription</keyword>
<evidence type="ECO:0000256" key="3">
    <source>
        <dbReference type="ARBA" id="ARBA00011206"/>
    </source>
</evidence>
<evidence type="ECO:0000256" key="5">
    <source>
        <dbReference type="ARBA" id="ARBA00022679"/>
    </source>
</evidence>
<protein>
    <recommendedName>
        <fullName evidence="13">DNA-directed RNA polymerase subunit</fullName>
        <ecNumber evidence="13">2.7.7.6</ecNumber>
    </recommendedName>
</protein>
<dbReference type="GO" id="GO:0046872">
    <property type="term" value="F:metal ion binding"/>
    <property type="evidence" value="ECO:0007669"/>
    <property type="project" value="UniProtKB-KW"/>
</dbReference>
<dbReference type="Proteomes" id="UP000594263">
    <property type="component" value="Unplaced"/>
</dbReference>
<dbReference type="FunFam" id="1.10.274.100:FF:000007">
    <property type="entry name" value="DNA-directed RNA polymerase subunit"/>
    <property type="match status" value="1"/>
</dbReference>
<dbReference type="Pfam" id="PF04997">
    <property type="entry name" value="RNA_pol_Rpb1_1"/>
    <property type="match status" value="1"/>
</dbReference>
<dbReference type="Pfam" id="PF05000">
    <property type="entry name" value="RNA_pol_Rpb1_4"/>
    <property type="match status" value="1"/>
</dbReference>
<dbReference type="Gene3D" id="6.10.250.2940">
    <property type="match status" value="1"/>
</dbReference>
<dbReference type="GO" id="GO:0003677">
    <property type="term" value="F:DNA binding"/>
    <property type="evidence" value="ECO:0007669"/>
    <property type="project" value="InterPro"/>
</dbReference>
<dbReference type="PANTHER" id="PTHR48446:SF1">
    <property type="entry name" value="DNA-DIRECTED RNA POLYMERASE SUBUNIT BETA' N-TERMINAL SECTION"/>
    <property type="match status" value="1"/>
</dbReference>
<dbReference type="Gene3D" id="1.10.274.100">
    <property type="entry name" value="RNA polymerase Rpb1, domain 3"/>
    <property type="match status" value="1"/>
</dbReference>
<dbReference type="InterPro" id="IPR006592">
    <property type="entry name" value="RNA_pol_N"/>
</dbReference>
<dbReference type="InterPro" id="IPR035697">
    <property type="entry name" value="RNAP_III_RPC1_N"/>
</dbReference>
<evidence type="ECO:0000256" key="12">
    <source>
        <dbReference type="ARBA" id="ARBA00048552"/>
    </source>
</evidence>
<dbReference type="Gene3D" id="3.30.1490.180">
    <property type="entry name" value="RNA polymerase ii"/>
    <property type="match status" value="1"/>
</dbReference>
<evidence type="ECO:0000256" key="7">
    <source>
        <dbReference type="ARBA" id="ARBA00022723"/>
    </source>
</evidence>
<dbReference type="EC" id="2.7.7.6" evidence="13"/>
<dbReference type="InterPro" id="IPR017853">
    <property type="entry name" value="GH"/>
</dbReference>
<feature type="domain" description="RNA polymerase N-terminal" evidence="15">
    <location>
        <begin position="286"/>
        <end position="589"/>
    </location>
</feature>
<evidence type="ECO:0000256" key="1">
    <source>
        <dbReference type="ARBA" id="ARBA00004123"/>
    </source>
</evidence>
<feature type="signal peptide" evidence="14">
    <location>
        <begin position="1"/>
        <end position="24"/>
    </location>
</feature>
<dbReference type="SMART" id="SM00663">
    <property type="entry name" value="RPOLA_N"/>
    <property type="match status" value="1"/>
</dbReference>
<name>A0A7N0RA89_KALFE</name>
<accession>A0A7N0RA89</accession>
<dbReference type="GO" id="GO:0000428">
    <property type="term" value="C:DNA-directed RNA polymerase complex"/>
    <property type="evidence" value="ECO:0007669"/>
    <property type="project" value="UniProtKB-KW"/>
</dbReference>
<dbReference type="InterPro" id="IPR000722">
    <property type="entry name" value="RNA_pol_asu"/>
</dbReference>
<dbReference type="Gene3D" id="3.20.20.80">
    <property type="entry name" value="Glycosidases"/>
    <property type="match status" value="1"/>
</dbReference>
<dbReference type="CDD" id="cd02583">
    <property type="entry name" value="RNAP_III_RPC1_N"/>
    <property type="match status" value="1"/>
</dbReference>
<dbReference type="OMA" id="AVCPPYN"/>
<feature type="chain" id="PRO_5029742423" description="DNA-directed RNA polymerase subunit" evidence="14">
    <location>
        <begin position="25"/>
        <end position="1407"/>
    </location>
</feature>
<keyword evidence="17" id="KW-1185">Reference proteome</keyword>
<dbReference type="Gramene" id="Kaladp0005s0050.1.v1.1">
    <property type="protein sequence ID" value="Kaladp0005s0050.1.v1.1"/>
    <property type="gene ID" value="Kaladp0005s0050.v1.1"/>
</dbReference>
<keyword evidence="9" id="KW-0460">Magnesium</keyword>
<keyword evidence="8" id="KW-0862">Zinc</keyword>
<evidence type="ECO:0000256" key="13">
    <source>
        <dbReference type="RuleBase" id="RU004279"/>
    </source>
</evidence>
<sequence>MRTSKFPSALLILLVLYIPSPIEAAPEKGRLFREYIGAEFNNVRFSDVPVYPSVDFHFILAFAIDYTSSESNPTPTNGDFNIFWDTDNLSPAAVSSIKADHPNVKGPNKSGICATCNGNHTNCPGHYGYMTLVLPVYNIGYLSTILNILKCICKSCSRILLEETLRRDYLKKMRNTRTETLKKVEFVKQIVKKCTSMTASRKAVECPRCGYVNGTLKKGIPFGVIHDRSKINDGYLEECMFAMAGSKESKTSFSINNVVDPAKVLYLLQNMSYEDCELLYLSERPEKFMIKSIAVPPISLRPSVTVDGGQTNESDISMRLQSIIEANANLRQALVEKNEPRIILDNWHILQAEVALYVNSDNEKIQKMVQDPKPSGFVQRLKGKQGRFRGNLSGKRVEFTGRTVISPDPNLKISEVAIPILMAVKLSYPEKVHHQNIAKLKQRIMNGPDKYPGASKVEYADGSSRMLLQAGFRKRCADELEIGSIVHRHLEDGDVVLFNRQPSLHRMSIMCHRARVLPWRTLRFNESVCNPYNADFDGDEMNMHVPQSEEARTEALMLMGVQNNLCTPKNGEVLVASTQDFLTSSYLITRKDTFYDRAAFSLMCSYMGDGADLVDLPTPSVIKPMELWTGKQLFSVLLRPEAGTKVFLNLTVRERGYSADQKKETMCPNDRFVYIRNSELVSGQLGKATLGNGNKDGLYSVLLRDYNMHAASYCMNRLAKLSARWIGNHGFSIGIDDVQPGEELHRQKKEKIVEGYKACDDLVEKFNKGALEVETGADAAQSLELKITKILNDIRGTAANVCKKELHWRNSPLIMFQCGSKGSDANICQMIACVGQQAVGGRRVSYGFIDRSLPHFPRNANIPSGKGFVANSFYSGLTPTEFFFHTMAGREGLVDTAVKTADTGYMSRRLMKSMEDLSIQYDCTVRGATGNIIQFSYGDDGMDPSVIEHKDVKPLKFKRVLAKVQATCRPDGDYMSPSDIEKIASWFQMDIPDTKQQKQGAVSDILNGENYTHHKVGCSAVFCNSLHHFLSKRAGKLRMVRKTLGLREDFFEENDFCESLAQKIAGITKKQLQIFVRTCISRYHSKIAEPGTAIGAIGAQSIGEPGTQMTLKTFHFAGLASMNITQGISKSIKLVMTSSDAMIVIKLDEELIRKTHLNINGRSVEYAILHTLKISKIKLQTREVSEYKVKIVAVPDPDCKISLHSALNSLKNRIPSVVVKGIKSAHRVIINYVEKKKSKKNKGEDKEPGYELIVEGQGFLEVMGTEGVIGTKTETNDILEISKVLGIEAARSCIIKQIHDVMSNHGMSIDRRHMMLLADLMTSKGEVLGITRYGIQKMKDSVLMLASFEKTAELLFNASVNGRVDPIDGVTECVVMGIPMRLGTGMLKVGQRQHIPELVYRPDPLVA</sequence>
<dbReference type="Gene3D" id="1.10.150.390">
    <property type="match status" value="1"/>
</dbReference>
<evidence type="ECO:0000256" key="10">
    <source>
        <dbReference type="ARBA" id="ARBA00023163"/>
    </source>
</evidence>
<dbReference type="Gene3D" id="4.10.860.120">
    <property type="entry name" value="RNA polymerase II, clamp domain"/>
    <property type="match status" value="1"/>
</dbReference>
<dbReference type="GO" id="GO:0003899">
    <property type="term" value="F:DNA-directed RNA polymerase activity"/>
    <property type="evidence" value="ECO:0007669"/>
    <property type="project" value="UniProtKB-EC"/>
</dbReference>
<dbReference type="FunFam" id="1.10.150.390:FF:000004">
    <property type="entry name" value="DNA-directed RNA polymerase subunit"/>
    <property type="match status" value="1"/>
</dbReference>
<keyword evidence="11" id="KW-0539">Nucleus</keyword>
<keyword evidence="14" id="KW-0732">Signal</keyword>
<dbReference type="InterPro" id="IPR015700">
    <property type="entry name" value="RPC1"/>
</dbReference>
<keyword evidence="7" id="KW-0479">Metal-binding</keyword>
<evidence type="ECO:0000259" key="15">
    <source>
        <dbReference type="SMART" id="SM00663"/>
    </source>
</evidence>
<dbReference type="InterPro" id="IPR038120">
    <property type="entry name" value="Rpb1_funnel_sf"/>
</dbReference>
<dbReference type="InterPro" id="IPR042102">
    <property type="entry name" value="RNA_pol_Rpb1_3_sf"/>
</dbReference>
<proteinExistence type="inferred from homology"/>
<comment type="function">
    <text evidence="13">DNA-dependent RNA polymerase catalyzes the transcription of DNA into RNA using the four ribonucleoside triphosphates as substrates.</text>
</comment>
<dbReference type="InterPro" id="IPR007081">
    <property type="entry name" value="RNA_pol_Rpb1_5"/>
</dbReference>
<dbReference type="Pfam" id="PF04998">
    <property type="entry name" value="RNA_pol_Rpb1_5"/>
    <property type="match status" value="1"/>
</dbReference>
<dbReference type="EnsemblPlants" id="Kaladp0005s0050.1.v1.1">
    <property type="protein sequence ID" value="Kaladp0005s0050.1.v1.1"/>
    <property type="gene ID" value="Kaladp0005s0050.v1.1"/>
</dbReference>
<dbReference type="Gene3D" id="1.10.132.30">
    <property type="match status" value="1"/>
</dbReference>
<comment type="catalytic activity">
    <reaction evidence="12 13">
        <text>RNA(n) + a ribonucleoside 5'-triphosphate = RNA(n+1) + diphosphate</text>
        <dbReference type="Rhea" id="RHEA:21248"/>
        <dbReference type="Rhea" id="RHEA-COMP:14527"/>
        <dbReference type="Rhea" id="RHEA-COMP:17342"/>
        <dbReference type="ChEBI" id="CHEBI:33019"/>
        <dbReference type="ChEBI" id="CHEBI:61557"/>
        <dbReference type="ChEBI" id="CHEBI:140395"/>
        <dbReference type="EC" id="2.7.7.6"/>
    </reaction>
</comment>
<dbReference type="InterPro" id="IPR007080">
    <property type="entry name" value="RNA_pol_Rpb1_1"/>
</dbReference>
<dbReference type="GO" id="GO:0005634">
    <property type="term" value="C:nucleus"/>
    <property type="evidence" value="ECO:0007669"/>
    <property type="project" value="UniProtKB-SubCell"/>
</dbReference>
<keyword evidence="5 13" id="KW-0808">Transferase</keyword>
<dbReference type="PANTHER" id="PTHR48446">
    <property type="entry name" value="DNA-DIRECTED RNA POLYMERASE SUBUNIT BETA' N-TERMINAL SECTION"/>
    <property type="match status" value="1"/>
</dbReference>
<keyword evidence="6 13" id="KW-0548">Nucleotidyltransferase</keyword>
<evidence type="ECO:0000256" key="8">
    <source>
        <dbReference type="ARBA" id="ARBA00022833"/>
    </source>
</evidence>
<comment type="subcellular location">
    <subcellularLocation>
        <location evidence="1">Nucleus</location>
    </subcellularLocation>
</comment>
<dbReference type="SUPFAM" id="SSF51445">
    <property type="entry name" value="(Trans)glycosidases"/>
    <property type="match status" value="1"/>
</dbReference>
<dbReference type="Gene3D" id="6.20.50.80">
    <property type="match status" value="1"/>
</dbReference>
<evidence type="ECO:0000256" key="4">
    <source>
        <dbReference type="ARBA" id="ARBA00022478"/>
    </source>
</evidence>
<dbReference type="SUPFAM" id="SSF64484">
    <property type="entry name" value="beta and beta-prime subunits of DNA dependent RNA-polymerase"/>
    <property type="match status" value="1"/>
</dbReference>
<reference evidence="16" key="1">
    <citation type="submission" date="2021-01" db="UniProtKB">
        <authorList>
            <consortium name="EnsemblPlants"/>
        </authorList>
    </citation>
    <scope>IDENTIFICATION</scope>
</reference>
<dbReference type="InterPro" id="IPR044893">
    <property type="entry name" value="RNA_pol_Rpb1_clamp_domain"/>
</dbReference>
<organism evidence="16 17">
    <name type="scientific">Kalanchoe fedtschenkoi</name>
    <name type="common">Lavender scallops</name>
    <name type="synonym">South American air plant</name>
    <dbReference type="NCBI Taxonomy" id="63787"/>
    <lineage>
        <taxon>Eukaryota</taxon>
        <taxon>Viridiplantae</taxon>
        <taxon>Streptophyta</taxon>
        <taxon>Embryophyta</taxon>
        <taxon>Tracheophyta</taxon>
        <taxon>Spermatophyta</taxon>
        <taxon>Magnoliopsida</taxon>
        <taxon>eudicotyledons</taxon>
        <taxon>Gunneridae</taxon>
        <taxon>Pentapetalae</taxon>
        <taxon>Saxifragales</taxon>
        <taxon>Crassulaceae</taxon>
        <taxon>Kalanchoe</taxon>
    </lineage>
</organism>
<dbReference type="GO" id="GO:0006351">
    <property type="term" value="P:DNA-templated transcription"/>
    <property type="evidence" value="ECO:0007669"/>
    <property type="project" value="InterPro"/>
</dbReference>
<keyword evidence="4 13" id="KW-0240">DNA-directed RNA polymerase</keyword>
<evidence type="ECO:0000313" key="17">
    <source>
        <dbReference type="Proteomes" id="UP000594263"/>
    </source>
</evidence>
<dbReference type="FunFam" id="2.40.40.20:FF:000019">
    <property type="entry name" value="DNA-directed RNA polymerase II subunit RPB1"/>
    <property type="match status" value="1"/>
</dbReference>
<evidence type="ECO:0000256" key="11">
    <source>
        <dbReference type="ARBA" id="ARBA00023242"/>
    </source>
</evidence>
<dbReference type="Pfam" id="PF04983">
    <property type="entry name" value="RNA_pol_Rpb1_3"/>
    <property type="match status" value="1"/>
</dbReference>
<evidence type="ECO:0000256" key="14">
    <source>
        <dbReference type="SAM" id="SignalP"/>
    </source>
</evidence>
<evidence type="ECO:0000256" key="6">
    <source>
        <dbReference type="ARBA" id="ARBA00022695"/>
    </source>
</evidence>
<dbReference type="InterPro" id="IPR007083">
    <property type="entry name" value="RNA_pol_Rpb1_4"/>
</dbReference>
<dbReference type="Gene3D" id="2.40.40.20">
    <property type="match status" value="1"/>
</dbReference>
<dbReference type="InterPro" id="IPR007066">
    <property type="entry name" value="RNA_pol_Rpb1_3"/>
</dbReference>